<feature type="region of interest" description="Disordered" evidence="2">
    <location>
        <begin position="140"/>
        <end position="172"/>
    </location>
</feature>
<protein>
    <submittedName>
        <fullName evidence="3">Uncharacterized protein</fullName>
    </submittedName>
</protein>
<evidence type="ECO:0000256" key="2">
    <source>
        <dbReference type="SAM" id="MobiDB-lite"/>
    </source>
</evidence>
<dbReference type="Proteomes" id="UP000037460">
    <property type="component" value="Unassembled WGS sequence"/>
</dbReference>
<feature type="region of interest" description="Disordered" evidence="2">
    <location>
        <begin position="1"/>
        <end position="54"/>
    </location>
</feature>
<feature type="region of interest" description="Disordered" evidence="2">
    <location>
        <begin position="382"/>
        <end position="432"/>
    </location>
</feature>
<feature type="compositionally biased region" description="Polar residues" evidence="2">
    <location>
        <begin position="414"/>
        <end position="423"/>
    </location>
</feature>
<feature type="region of interest" description="Disordered" evidence="2">
    <location>
        <begin position="539"/>
        <end position="570"/>
    </location>
</feature>
<feature type="compositionally biased region" description="Low complexity" evidence="2">
    <location>
        <begin position="626"/>
        <end position="647"/>
    </location>
</feature>
<name>A0A0M0K435_9EUKA</name>
<feature type="compositionally biased region" description="Low complexity" evidence="2">
    <location>
        <begin position="1145"/>
        <end position="1159"/>
    </location>
</feature>
<dbReference type="AlphaFoldDB" id="A0A0M0K435"/>
<keyword evidence="1" id="KW-0175">Coiled coil</keyword>
<feature type="region of interest" description="Disordered" evidence="2">
    <location>
        <begin position="624"/>
        <end position="651"/>
    </location>
</feature>
<reference evidence="4" key="1">
    <citation type="journal article" date="2015" name="PLoS Genet.">
        <title>Genome Sequence and Transcriptome Analyses of Chrysochromulina tobin: Metabolic Tools for Enhanced Algal Fitness in the Prominent Order Prymnesiales (Haptophyceae).</title>
        <authorList>
            <person name="Hovde B.T."/>
            <person name="Deodato C.R."/>
            <person name="Hunsperger H.M."/>
            <person name="Ryken S.A."/>
            <person name="Yost W."/>
            <person name="Jha R.K."/>
            <person name="Patterson J."/>
            <person name="Monnat R.J. Jr."/>
            <person name="Barlow S.B."/>
            <person name="Starkenburg S.R."/>
            <person name="Cattolico R.A."/>
        </authorList>
    </citation>
    <scope>NUCLEOTIDE SEQUENCE</scope>
    <source>
        <strain evidence="4">CCMP291</strain>
    </source>
</reference>
<dbReference type="EMBL" id="JWZX01001488">
    <property type="protein sequence ID" value="KOO33559.1"/>
    <property type="molecule type" value="Genomic_DNA"/>
</dbReference>
<comment type="caution">
    <text evidence="3">The sequence shown here is derived from an EMBL/GenBank/DDBJ whole genome shotgun (WGS) entry which is preliminary data.</text>
</comment>
<gene>
    <name evidence="3" type="ORF">Ctob_010593</name>
</gene>
<feature type="compositionally biased region" description="Polar residues" evidence="2">
    <location>
        <begin position="17"/>
        <end position="26"/>
    </location>
</feature>
<feature type="compositionally biased region" description="Low complexity" evidence="2">
    <location>
        <begin position="542"/>
        <end position="558"/>
    </location>
</feature>
<feature type="compositionally biased region" description="Polar residues" evidence="2">
    <location>
        <begin position="141"/>
        <end position="155"/>
    </location>
</feature>
<sequence>MISAMSDRGGALDSDTESAPTPSHPNHASLAVDVHSHRSSPLVGELRSPVSQLSDDAAAEGFAEGVLQQAATEAQASVHAMNDRRKVDELRRNTPITDRLLPSAEKAVPRARDAFGCLGGGSDDEAARAVFFPAKVVSPTKGVSQMSSQNPSRNASPPRGAEPGIPNLGEGGRTSVTLAELAASGALRSSSRTSPQPLRHVAPATAPAYFPGSSSASLLELASPSNAVAPSPALVPEHHSLFNVEPAPATAPAPALLLPPSRQNADEVAFSARGLVLFDRGTVEYPPRPPNAVHALVPLPLPVREVPPLQPTIKVDTQTGYSTSAPDSARPQLDVTITLELPSLSAIWRHLVDRGTSLGVDNTPRFHESDISSLLHAHKTATAAGILDKSPTKRRKSEGQEGHEEEEADEHSQNTSQQESASQKLKRLRPYGTQLPEVKRADVVMLAREMRRFERLRSTGLDANKSGEHRTALRALHQAALIKPSCAMLLSVANMHMKLNHPTLAAPLYYAVLTSSRASEKEKNMAAAKVQVANAKARERAGLPAPATAPATMAPGSPEQSWTAPRGSRAELRAELAAAAGSPTSDIEGATLYVNAGGITYGTSVHAGSSVIGDSLDDRSTIEYASSRSPTKSGRSSHYSSRTPSSYEQTQRTLAASTCRTPAYDATQRTLEASTYRTFSKLVATPTSSPSVGRHTVSAAGSPSGFIAWGEVTCFDGETLTSTPGQPRMASDILSFFEDEDGNGLIDEMLDDPDLSTAAGSPEVGAHVWRPSGGWLKPGGGVWPVLSKEWKRTVQSLPTLQGVLDSFPQLDARWQAKYGQALMTAKGEPLLQHELPLRTVRFVGEGDAYSLLPSSSSLGFDHLQMYSEAGVDCLLSLLLSGLHASGATVHVAPCIGWSLIGKCDGWTPSEYEADELGPLPLEAFGDFALFTIAHTIALLQAALELQHNDLNLGHVQLLPASEVTHRGVPLVHREVLVYEWGEYRYAFRTPAMVPVITGLSHASARLDGVLIDSPAPTLQPAFNEALDLAAFWKKARSQVRCGELVRRRLHALVIQGAHYDTRTADPWEQYRLPNEGVPSSGGASAALVASAWQELSERESVAALQAEWMPEAREGRDCSCQLLTRLRSDALLTLRDRARAQQKEGSSSYSSGTSRPRPTMRGQASAEVLQDLYLRAKVREAEEANRRETLAKEERALRRKLASLTEAERVAACANGWDGLQEAFELVLSKGMWARAVCSVPDEWEEQEAIEAFCDLLQHPETSKHIGLLLDRDD</sequence>
<evidence type="ECO:0000256" key="1">
    <source>
        <dbReference type="SAM" id="Coils"/>
    </source>
</evidence>
<organism evidence="3 4">
    <name type="scientific">Chrysochromulina tobinii</name>
    <dbReference type="NCBI Taxonomy" id="1460289"/>
    <lineage>
        <taxon>Eukaryota</taxon>
        <taxon>Haptista</taxon>
        <taxon>Haptophyta</taxon>
        <taxon>Prymnesiophyceae</taxon>
        <taxon>Prymnesiales</taxon>
        <taxon>Chrysochromulinaceae</taxon>
        <taxon>Chrysochromulina</taxon>
    </lineage>
</organism>
<keyword evidence="4" id="KW-1185">Reference proteome</keyword>
<proteinExistence type="predicted"/>
<evidence type="ECO:0000313" key="3">
    <source>
        <dbReference type="EMBL" id="KOO33559.1"/>
    </source>
</evidence>
<feature type="coiled-coil region" evidence="1">
    <location>
        <begin position="1174"/>
        <end position="1210"/>
    </location>
</feature>
<accession>A0A0M0K435</accession>
<feature type="region of interest" description="Disordered" evidence="2">
    <location>
        <begin position="1139"/>
        <end position="1164"/>
    </location>
</feature>
<evidence type="ECO:0000313" key="4">
    <source>
        <dbReference type="Proteomes" id="UP000037460"/>
    </source>
</evidence>